<sequence>MNSSQFTGTCMIALGSESAVLVLNEGLVVLAEYGGIKGQHVLDTLLEGGESEVAAELNSLTPEQIQLSLEFNRPCAIAEPDAGRQKKSMSGKAAPRGTKRTGAASSSKHRPEPPAEMHHIPMPGVKSLQETTAVPPSASNDAAPPSTSDEMETLVQNMEDLDVDQLVGSFKVNCKEMLRRIHLDHLIQDKDT</sequence>
<feature type="compositionally biased region" description="Low complexity" evidence="1">
    <location>
        <begin position="133"/>
        <end position="148"/>
    </location>
</feature>
<reference evidence="2 3" key="1">
    <citation type="submission" date="2023-10" db="EMBL/GenBank/DDBJ databases">
        <title>The complete genome sequence of Methanoculleus palmolei DSM 4273.</title>
        <authorList>
            <person name="Lai S.-J."/>
            <person name="You Y.-T."/>
            <person name="Chen S.-C."/>
        </authorList>
    </citation>
    <scope>NUCLEOTIDE SEQUENCE [LARGE SCALE GENOMIC DNA]</scope>
    <source>
        <strain evidence="2 3">DSM 4273</strain>
    </source>
</reference>
<proteinExistence type="predicted"/>
<keyword evidence="3" id="KW-1185">Reference proteome</keyword>
<organism evidence="2 3">
    <name type="scientific">Methanoculleus palmolei</name>
    <dbReference type="NCBI Taxonomy" id="72612"/>
    <lineage>
        <taxon>Archaea</taxon>
        <taxon>Methanobacteriati</taxon>
        <taxon>Methanobacteriota</taxon>
        <taxon>Stenosarchaea group</taxon>
        <taxon>Methanomicrobia</taxon>
        <taxon>Methanomicrobiales</taxon>
        <taxon>Methanomicrobiaceae</taxon>
        <taxon>Methanoculleus</taxon>
    </lineage>
</organism>
<gene>
    <name evidence="2" type="ORF">R6Y95_09625</name>
</gene>
<evidence type="ECO:0000313" key="3">
    <source>
        <dbReference type="Proteomes" id="UP001626603"/>
    </source>
</evidence>
<dbReference type="EMBL" id="CP137641">
    <property type="protein sequence ID" value="WOX55716.1"/>
    <property type="molecule type" value="Genomic_DNA"/>
</dbReference>
<accession>A0ABD8A858</accession>
<feature type="region of interest" description="Disordered" evidence="1">
    <location>
        <begin position="79"/>
        <end position="150"/>
    </location>
</feature>
<feature type="compositionally biased region" description="Basic and acidic residues" evidence="1">
    <location>
        <begin position="109"/>
        <end position="119"/>
    </location>
</feature>
<name>A0ABD8A858_9EURY</name>
<dbReference type="Proteomes" id="UP001626603">
    <property type="component" value="Chromosome"/>
</dbReference>
<evidence type="ECO:0000256" key="1">
    <source>
        <dbReference type="SAM" id="MobiDB-lite"/>
    </source>
</evidence>
<dbReference type="AlphaFoldDB" id="A0ABD8A858"/>
<protein>
    <submittedName>
        <fullName evidence="2">Uncharacterized protein</fullName>
    </submittedName>
</protein>
<evidence type="ECO:0000313" key="2">
    <source>
        <dbReference type="EMBL" id="WOX55716.1"/>
    </source>
</evidence>